<feature type="non-terminal residue" evidence="1">
    <location>
        <position position="1"/>
    </location>
</feature>
<evidence type="ECO:0000313" key="2">
    <source>
        <dbReference type="Proteomes" id="UP000789405"/>
    </source>
</evidence>
<dbReference type="AlphaFoldDB" id="A0A9N9JG35"/>
<gene>
    <name evidence="1" type="ORF">DERYTH_LOCUS19439</name>
</gene>
<accession>A0A9N9JG35</accession>
<sequence length="125" mass="14094">SECILDLLVVKRRERPSNKRIKLLAENNSHDSTKTNTSAINPGDPNLYIRNTSKTTVQQIQNLQYLSGLITRTPFSTLNNNSNNQTFNSSTRTIQSTNENVAKQKYICKACRNPGHNSRKCIGNK</sequence>
<keyword evidence="2" id="KW-1185">Reference proteome</keyword>
<reference evidence="1" key="1">
    <citation type="submission" date="2021-06" db="EMBL/GenBank/DDBJ databases">
        <authorList>
            <person name="Kallberg Y."/>
            <person name="Tangrot J."/>
            <person name="Rosling A."/>
        </authorList>
    </citation>
    <scope>NUCLEOTIDE SEQUENCE</scope>
    <source>
        <strain evidence="1">MA453B</strain>
    </source>
</reference>
<organism evidence="1 2">
    <name type="scientific">Dentiscutata erythropus</name>
    <dbReference type="NCBI Taxonomy" id="1348616"/>
    <lineage>
        <taxon>Eukaryota</taxon>
        <taxon>Fungi</taxon>
        <taxon>Fungi incertae sedis</taxon>
        <taxon>Mucoromycota</taxon>
        <taxon>Glomeromycotina</taxon>
        <taxon>Glomeromycetes</taxon>
        <taxon>Diversisporales</taxon>
        <taxon>Gigasporaceae</taxon>
        <taxon>Dentiscutata</taxon>
    </lineage>
</organism>
<comment type="caution">
    <text evidence="1">The sequence shown here is derived from an EMBL/GenBank/DDBJ whole genome shotgun (WGS) entry which is preliminary data.</text>
</comment>
<dbReference type="EMBL" id="CAJVPY010021306">
    <property type="protein sequence ID" value="CAG8779104.1"/>
    <property type="molecule type" value="Genomic_DNA"/>
</dbReference>
<name>A0A9N9JG35_9GLOM</name>
<evidence type="ECO:0000313" key="1">
    <source>
        <dbReference type="EMBL" id="CAG8779104.1"/>
    </source>
</evidence>
<proteinExistence type="predicted"/>
<dbReference type="OrthoDB" id="2370036at2759"/>
<protein>
    <submittedName>
        <fullName evidence="1">24886_t:CDS:1</fullName>
    </submittedName>
</protein>
<dbReference type="Proteomes" id="UP000789405">
    <property type="component" value="Unassembled WGS sequence"/>
</dbReference>